<dbReference type="PANTHER" id="PTHR43664">
    <property type="entry name" value="MONOAMINE OXIDASE-RELATED"/>
    <property type="match status" value="1"/>
</dbReference>
<dbReference type="CDD" id="cd03441">
    <property type="entry name" value="R_hydratase_like"/>
    <property type="match status" value="1"/>
</dbReference>
<dbReference type="SUPFAM" id="SSF54637">
    <property type="entry name" value="Thioesterase/thiol ester dehydrase-isomerase"/>
    <property type="match status" value="1"/>
</dbReference>
<comment type="caution">
    <text evidence="3">The sequence shown here is derived from an EMBL/GenBank/DDBJ whole genome shotgun (WGS) entry which is preliminary data.</text>
</comment>
<dbReference type="PANTHER" id="PTHR43664:SF1">
    <property type="entry name" value="BETA-METHYLMALYL-COA DEHYDRATASE"/>
    <property type="match status" value="1"/>
</dbReference>
<feature type="region of interest" description="Disordered" evidence="1">
    <location>
        <begin position="46"/>
        <end position="72"/>
    </location>
</feature>
<dbReference type="InterPro" id="IPR002539">
    <property type="entry name" value="MaoC-like_dom"/>
</dbReference>
<dbReference type="EMBL" id="SHKW01000002">
    <property type="protein sequence ID" value="RZU35748.1"/>
    <property type="molecule type" value="Genomic_DNA"/>
</dbReference>
<reference evidence="3 4" key="1">
    <citation type="submission" date="2019-02" db="EMBL/GenBank/DDBJ databases">
        <title>Genomic Encyclopedia of Archaeal and Bacterial Type Strains, Phase II (KMG-II): from individual species to whole genera.</title>
        <authorList>
            <person name="Goeker M."/>
        </authorList>
    </citation>
    <scope>NUCLEOTIDE SEQUENCE [LARGE SCALE GENOMIC DNA]</scope>
    <source>
        <strain evidence="3 4">DSM 18101</strain>
    </source>
</reference>
<proteinExistence type="predicted"/>
<dbReference type="Gene3D" id="3.10.129.10">
    <property type="entry name" value="Hotdog Thioesterase"/>
    <property type="match status" value="1"/>
</dbReference>
<gene>
    <name evidence="3" type="ORF">BDD14_5847</name>
</gene>
<name>A0A4Q7YFG9_9BACT</name>
<dbReference type="AlphaFoldDB" id="A0A4Q7YFG9"/>
<evidence type="ECO:0000313" key="4">
    <source>
        <dbReference type="Proteomes" id="UP000292958"/>
    </source>
</evidence>
<organism evidence="3 4">
    <name type="scientific">Edaphobacter modestus</name>
    <dbReference type="NCBI Taxonomy" id="388466"/>
    <lineage>
        <taxon>Bacteria</taxon>
        <taxon>Pseudomonadati</taxon>
        <taxon>Acidobacteriota</taxon>
        <taxon>Terriglobia</taxon>
        <taxon>Terriglobales</taxon>
        <taxon>Acidobacteriaceae</taxon>
        <taxon>Edaphobacter</taxon>
    </lineage>
</organism>
<dbReference type="Pfam" id="PF01575">
    <property type="entry name" value="MaoC_dehydratas"/>
    <property type="match status" value="1"/>
</dbReference>
<evidence type="ECO:0000256" key="1">
    <source>
        <dbReference type="SAM" id="MobiDB-lite"/>
    </source>
</evidence>
<sequence length="236" mass="25690">MNIPTQTNDVKSRISPDSDQESSCLSRRNVILGAAAVVAAISLPKNSPASTPLSMKDQPLKNNNEKDSNMNSTIDIPETAQTFDPTNFTVVPARTFDDLRVGEIFRAPSRTLTDAHATAFQAVSADNHPIHYDVEYAQRHGHTAPVVHGLQVLAFTAPGATLFPQYIGDVFISFTEASCKFLKEVHAGDTLYSALEIIALAPQGDSGQVTTRATIHNQRGELVLTGEHKYLLRRHA</sequence>
<evidence type="ECO:0000313" key="3">
    <source>
        <dbReference type="EMBL" id="RZU35748.1"/>
    </source>
</evidence>
<dbReference type="Proteomes" id="UP000292958">
    <property type="component" value="Unassembled WGS sequence"/>
</dbReference>
<feature type="region of interest" description="Disordered" evidence="1">
    <location>
        <begin position="1"/>
        <end position="23"/>
    </location>
</feature>
<protein>
    <submittedName>
        <fullName evidence="3">Acyl dehydratase</fullName>
    </submittedName>
</protein>
<feature type="domain" description="MaoC-like" evidence="2">
    <location>
        <begin position="103"/>
        <end position="199"/>
    </location>
</feature>
<keyword evidence="4" id="KW-1185">Reference proteome</keyword>
<dbReference type="InterPro" id="IPR029069">
    <property type="entry name" value="HotDog_dom_sf"/>
</dbReference>
<evidence type="ECO:0000259" key="2">
    <source>
        <dbReference type="Pfam" id="PF01575"/>
    </source>
</evidence>
<dbReference type="InterPro" id="IPR052342">
    <property type="entry name" value="MCH/BMMD"/>
</dbReference>
<accession>A0A4Q7YFG9</accession>